<dbReference type="WBParaSite" id="Pan_g22836.t1">
    <property type="protein sequence ID" value="Pan_g22836.t1"/>
    <property type="gene ID" value="Pan_g22836"/>
</dbReference>
<keyword evidence="2" id="KW-0732">Signal</keyword>
<dbReference type="AlphaFoldDB" id="A0A7E4VM20"/>
<reference evidence="3" key="1">
    <citation type="journal article" date="2013" name="Genetics">
        <title>The draft genome and transcriptome of Panagrellus redivivus are shaped by the harsh demands of a free-living lifestyle.</title>
        <authorList>
            <person name="Srinivasan J."/>
            <person name="Dillman A.R."/>
            <person name="Macchietto M.G."/>
            <person name="Heikkinen L."/>
            <person name="Lakso M."/>
            <person name="Fracchia K.M."/>
            <person name="Antoshechkin I."/>
            <person name="Mortazavi A."/>
            <person name="Wong G."/>
            <person name="Sternberg P.W."/>
        </authorList>
    </citation>
    <scope>NUCLEOTIDE SEQUENCE [LARGE SCALE GENOMIC DNA]</scope>
    <source>
        <strain evidence="3">MT8872</strain>
    </source>
</reference>
<feature type="compositionally biased region" description="Low complexity" evidence="1">
    <location>
        <begin position="107"/>
        <end position="117"/>
    </location>
</feature>
<feature type="signal peptide" evidence="2">
    <location>
        <begin position="1"/>
        <end position="23"/>
    </location>
</feature>
<protein>
    <submittedName>
        <fullName evidence="4">Secreted protein</fullName>
    </submittedName>
</protein>
<feature type="region of interest" description="Disordered" evidence="1">
    <location>
        <begin position="33"/>
        <end position="148"/>
    </location>
</feature>
<evidence type="ECO:0000256" key="1">
    <source>
        <dbReference type="SAM" id="MobiDB-lite"/>
    </source>
</evidence>
<proteinExistence type="predicted"/>
<accession>A0A7E4VM20</accession>
<feature type="chain" id="PRO_5028858752" evidence="2">
    <location>
        <begin position="24"/>
        <end position="148"/>
    </location>
</feature>
<keyword evidence="3" id="KW-1185">Reference proteome</keyword>
<dbReference type="Proteomes" id="UP000492821">
    <property type="component" value="Unassembled WGS sequence"/>
</dbReference>
<evidence type="ECO:0000313" key="3">
    <source>
        <dbReference type="Proteomes" id="UP000492821"/>
    </source>
</evidence>
<organism evidence="3 4">
    <name type="scientific">Panagrellus redivivus</name>
    <name type="common">Microworm</name>
    <dbReference type="NCBI Taxonomy" id="6233"/>
    <lineage>
        <taxon>Eukaryota</taxon>
        <taxon>Metazoa</taxon>
        <taxon>Ecdysozoa</taxon>
        <taxon>Nematoda</taxon>
        <taxon>Chromadorea</taxon>
        <taxon>Rhabditida</taxon>
        <taxon>Tylenchina</taxon>
        <taxon>Panagrolaimomorpha</taxon>
        <taxon>Panagrolaimoidea</taxon>
        <taxon>Panagrolaimidae</taxon>
        <taxon>Panagrellus</taxon>
    </lineage>
</organism>
<feature type="compositionally biased region" description="Polar residues" evidence="1">
    <location>
        <begin position="83"/>
        <end position="106"/>
    </location>
</feature>
<evidence type="ECO:0000313" key="4">
    <source>
        <dbReference type="WBParaSite" id="Pan_g22836.t1"/>
    </source>
</evidence>
<evidence type="ECO:0000256" key="2">
    <source>
        <dbReference type="SAM" id="SignalP"/>
    </source>
</evidence>
<reference evidence="4" key="2">
    <citation type="submission" date="2020-10" db="UniProtKB">
        <authorList>
            <consortium name="WormBaseParasite"/>
        </authorList>
    </citation>
    <scope>IDENTIFICATION</scope>
</reference>
<sequence length="148" mass="15485">MLEEAPISVLASAIVFLVTAVWALVQCGGKKADKTTDVSMHGNTGKGGEGEGGTTKKTETQTPSMMSSTKQPTTVKQPTQSVCQSQATTNKTQQQPTSQYNNTTGDPSQSQQPSSAPDLQKKPGTVTDDGGYDNLNPNSKPMSGPIPQ</sequence>
<feature type="compositionally biased region" description="Gly residues" evidence="1">
    <location>
        <begin position="44"/>
        <end position="53"/>
    </location>
</feature>
<feature type="compositionally biased region" description="Low complexity" evidence="1">
    <location>
        <begin position="68"/>
        <end position="82"/>
    </location>
</feature>
<name>A0A7E4VM20_PANRE</name>